<dbReference type="InterPro" id="IPR024768">
    <property type="entry name" value="Marf1"/>
</dbReference>
<name>A0A072U2I7_MEDTR</name>
<dbReference type="KEGG" id="mtr:25498900"/>
<dbReference type="HOGENOM" id="CLU_334751_0_0_1"/>
<proteinExistence type="predicted"/>
<sequence>MGNIHIRAYGDFNSSEVDKEALNSTNISLHGSITELNTVGKNNRYKHFLMDLNDWVSANPPPVHLFLIFGSKEFSSSGILHRLRMCNYNILLACPGMPHVALCHAPTIMWDWSSLLKGEDLTGKHFNHPPDGPTNSRYGNSNVPLENPFSLVDFHTSSQNAEEIYKPTLDIKLCEASKSVSRQVMKILCSHPNGISIGDLRAELTKCDLPLDKRFYGNKKFSDFLVSMSYVQLQYLGGGNFWVRLVPSTTSAVKNKQKDCVLTQNLHDEGKNMDRSADGVPRISSSCVSCEGDDLKSFQFLPSQGNPLGEYADGKPSFPSLESNVHRPPDELQKKSLEVDVTHAPLLQIQLPPNDSNISKKSDNDIVKSDDVNPEIMEKINPSKNPSTCNDCNMLQNKHEIPTTKEVDEVCCSPFTSTFGSWISSWWTFWRSNAKSEVYESASHFEESKSSGLQYDLCHPQQPYWDNFKCRVSVWWDFDSCAVPSDISFLNVAPSIMGVLRANEIKSPICIDTYGDVSQLSKIKQEALFLSGIDLHHIPGGKNKNKCLMDWLSQNPPRRHLFLIFGDKDFYFSGTLRRNDNFLLACPGKADGYICKVATIVWQWSSVLKGKYLTGKYFNHPPDWYIRKREQTPLEYPPEWYRNSKVPHENPFSAAEEPTSSQNAKILDPSSYIKLIYVQQSVSRKIRKVLSSYPNGISIGDLTFHLGDCFGRGLPDRKKLSNILASIPDVQLLYIGDDNFCVRLMPSTTSNAEEKNEQRDVNHSRSPVLFSTDSFWDEVESFVFTSRGSRQISRSTSREDLAHRLQKHGGFFKFRTKNKILQLVELLIAEKKWLEENPSQALPFRVTKSVQKS</sequence>
<dbReference type="GO" id="GO:0005777">
    <property type="term" value="C:peroxisome"/>
    <property type="evidence" value="ECO:0007669"/>
    <property type="project" value="InterPro"/>
</dbReference>
<dbReference type="GO" id="GO:0004519">
    <property type="term" value="F:endonuclease activity"/>
    <property type="evidence" value="ECO:0007669"/>
    <property type="project" value="UniProtKB-KW"/>
</dbReference>
<dbReference type="GO" id="GO:0004540">
    <property type="term" value="F:RNA nuclease activity"/>
    <property type="evidence" value="ECO:0007669"/>
    <property type="project" value="InterPro"/>
</dbReference>
<protein>
    <submittedName>
        <fullName evidence="2">Endonuclease or glycosyl hydrolase</fullName>
    </submittedName>
</protein>
<gene>
    <name evidence="3" type="primary">25498900</name>
    <name evidence="2" type="ordered locus">MTR_7g077430</name>
</gene>
<evidence type="ECO:0000259" key="1">
    <source>
        <dbReference type="PROSITE" id="PS51644"/>
    </source>
</evidence>
<accession>A0A072U2I7</accession>
<dbReference type="InterPro" id="IPR025605">
    <property type="entry name" value="OST-HTH/LOTUS_dom"/>
</dbReference>
<reference evidence="2 4" key="1">
    <citation type="journal article" date="2011" name="Nature">
        <title>The Medicago genome provides insight into the evolution of rhizobial symbioses.</title>
        <authorList>
            <person name="Young N.D."/>
            <person name="Debelle F."/>
            <person name="Oldroyd G.E."/>
            <person name="Geurts R."/>
            <person name="Cannon S.B."/>
            <person name="Udvardi M.K."/>
            <person name="Benedito V.A."/>
            <person name="Mayer K.F."/>
            <person name="Gouzy J."/>
            <person name="Schoof H."/>
            <person name="Van de Peer Y."/>
            <person name="Proost S."/>
            <person name="Cook D.R."/>
            <person name="Meyers B.C."/>
            <person name="Spannagl M."/>
            <person name="Cheung F."/>
            <person name="De Mita S."/>
            <person name="Krishnakumar V."/>
            <person name="Gundlach H."/>
            <person name="Zhou S."/>
            <person name="Mudge J."/>
            <person name="Bharti A.K."/>
            <person name="Murray J.D."/>
            <person name="Naoumkina M.A."/>
            <person name="Rosen B."/>
            <person name="Silverstein K.A."/>
            <person name="Tang H."/>
            <person name="Rombauts S."/>
            <person name="Zhao P.X."/>
            <person name="Zhou P."/>
            <person name="Barbe V."/>
            <person name="Bardou P."/>
            <person name="Bechner M."/>
            <person name="Bellec A."/>
            <person name="Berger A."/>
            <person name="Berges H."/>
            <person name="Bidwell S."/>
            <person name="Bisseling T."/>
            <person name="Choisne N."/>
            <person name="Couloux A."/>
            <person name="Denny R."/>
            <person name="Deshpande S."/>
            <person name="Dai X."/>
            <person name="Doyle J.J."/>
            <person name="Dudez A.M."/>
            <person name="Farmer A.D."/>
            <person name="Fouteau S."/>
            <person name="Franken C."/>
            <person name="Gibelin C."/>
            <person name="Gish J."/>
            <person name="Goldstein S."/>
            <person name="Gonzalez A.J."/>
            <person name="Green P.J."/>
            <person name="Hallab A."/>
            <person name="Hartog M."/>
            <person name="Hua A."/>
            <person name="Humphray S.J."/>
            <person name="Jeong D.H."/>
            <person name="Jing Y."/>
            <person name="Jocker A."/>
            <person name="Kenton S.M."/>
            <person name="Kim D.J."/>
            <person name="Klee K."/>
            <person name="Lai H."/>
            <person name="Lang C."/>
            <person name="Lin S."/>
            <person name="Macmil S.L."/>
            <person name="Magdelenat G."/>
            <person name="Matthews L."/>
            <person name="McCorrison J."/>
            <person name="Monaghan E.L."/>
            <person name="Mun J.H."/>
            <person name="Najar F.Z."/>
            <person name="Nicholson C."/>
            <person name="Noirot C."/>
            <person name="O'Bleness M."/>
            <person name="Paule C.R."/>
            <person name="Poulain J."/>
            <person name="Prion F."/>
            <person name="Qin B."/>
            <person name="Qu C."/>
            <person name="Retzel E.F."/>
            <person name="Riddle C."/>
            <person name="Sallet E."/>
            <person name="Samain S."/>
            <person name="Samson N."/>
            <person name="Sanders I."/>
            <person name="Saurat O."/>
            <person name="Scarpelli C."/>
            <person name="Schiex T."/>
            <person name="Segurens B."/>
            <person name="Severin A.J."/>
            <person name="Sherrier D.J."/>
            <person name="Shi R."/>
            <person name="Sims S."/>
            <person name="Singer S.R."/>
            <person name="Sinharoy S."/>
            <person name="Sterck L."/>
            <person name="Viollet A."/>
            <person name="Wang B.B."/>
            <person name="Wang K."/>
            <person name="Wang M."/>
            <person name="Wang X."/>
            <person name="Warfsmann J."/>
            <person name="Weissenbach J."/>
            <person name="White D.D."/>
            <person name="White J.D."/>
            <person name="Wiley G.B."/>
            <person name="Wincker P."/>
            <person name="Xing Y."/>
            <person name="Yang L."/>
            <person name="Yao Z."/>
            <person name="Ying F."/>
            <person name="Zhai J."/>
            <person name="Zhou L."/>
            <person name="Zuber A."/>
            <person name="Denarie J."/>
            <person name="Dixon R.A."/>
            <person name="May G.D."/>
            <person name="Schwartz D.C."/>
            <person name="Rogers J."/>
            <person name="Quetier F."/>
            <person name="Town C.D."/>
            <person name="Roe B.A."/>
        </authorList>
    </citation>
    <scope>NUCLEOTIDE SEQUENCE [LARGE SCALE GENOMIC DNA]</scope>
    <source>
        <strain evidence="2">A17</strain>
        <strain evidence="3 4">cv. Jemalong A17</strain>
    </source>
</reference>
<feature type="domain" description="HTH OST-type" evidence="1">
    <location>
        <begin position="678"/>
        <end position="746"/>
    </location>
</feature>
<keyword evidence="4" id="KW-1185">Reference proteome</keyword>
<dbReference type="InterPro" id="IPR041966">
    <property type="entry name" value="LOTUS-like"/>
</dbReference>
<dbReference type="Pfam" id="PF12872">
    <property type="entry name" value="OST-HTH"/>
    <property type="match status" value="2"/>
</dbReference>
<dbReference type="EMBL" id="CM001223">
    <property type="protein sequence ID" value="KEH23363.1"/>
    <property type="molecule type" value="Genomic_DNA"/>
</dbReference>
<dbReference type="Gene3D" id="3.30.420.610">
    <property type="entry name" value="LOTUS domain-like"/>
    <property type="match status" value="2"/>
</dbReference>
<organism evidence="2 4">
    <name type="scientific">Medicago truncatula</name>
    <name type="common">Barrel medic</name>
    <name type="synonym">Medicago tribuloides</name>
    <dbReference type="NCBI Taxonomy" id="3880"/>
    <lineage>
        <taxon>Eukaryota</taxon>
        <taxon>Viridiplantae</taxon>
        <taxon>Streptophyta</taxon>
        <taxon>Embryophyta</taxon>
        <taxon>Tracheophyta</taxon>
        <taxon>Spermatophyta</taxon>
        <taxon>Magnoliopsida</taxon>
        <taxon>eudicotyledons</taxon>
        <taxon>Gunneridae</taxon>
        <taxon>Pentapetalae</taxon>
        <taxon>rosids</taxon>
        <taxon>fabids</taxon>
        <taxon>Fabales</taxon>
        <taxon>Fabaceae</taxon>
        <taxon>Papilionoideae</taxon>
        <taxon>50 kb inversion clade</taxon>
        <taxon>NPAAA clade</taxon>
        <taxon>Hologalegina</taxon>
        <taxon>IRL clade</taxon>
        <taxon>Trifolieae</taxon>
        <taxon>Medicago</taxon>
    </lineage>
</organism>
<dbReference type="PANTHER" id="PTHR14379:SF6">
    <property type="entry name" value="EMB|CAB71880.1"/>
    <property type="match status" value="1"/>
</dbReference>
<reference evidence="3" key="3">
    <citation type="submission" date="2015-04" db="UniProtKB">
        <authorList>
            <consortium name="EnsemblPlants"/>
        </authorList>
    </citation>
    <scope>IDENTIFICATION</scope>
    <source>
        <strain evidence="3">cv. Jemalong A17</strain>
    </source>
</reference>
<keyword evidence="2" id="KW-0255">Endonuclease</keyword>
<evidence type="ECO:0000313" key="4">
    <source>
        <dbReference type="Proteomes" id="UP000002051"/>
    </source>
</evidence>
<dbReference type="AlphaFoldDB" id="A0A072U2I7"/>
<dbReference type="GO" id="GO:0016787">
    <property type="term" value="F:hydrolase activity"/>
    <property type="evidence" value="ECO:0007669"/>
    <property type="project" value="UniProtKB-KW"/>
</dbReference>
<dbReference type="Pfam" id="PF01936">
    <property type="entry name" value="NYN"/>
    <property type="match status" value="1"/>
</dbReference>
<reference evidence="2 4" key="2">
    <citation type="journal article" date="2014" name="BMC Genomics">
        <title>An improved genome release (version Mt4.0) for the model legume Medicago truncatula.</title>
        <authorList>
            <person name="Tang H."/>
            <person name="Krishnakumar V."/>
            <person name="Bidwell S."/>
            <person name="Rosen B."/>
            <person name="Chan A."/>
            <person name="Zhou S."/>
            <person name="Gentzbittel L."/>
            <person name="Childs K.L."/>
            <person name="Yandell M."/>
            <person name="Gundlach H."/>
            <person name="Mayer K.F."/>
            <person name="Schwartz D.C."/>
            <person name="Town C.D."/>
        </authorList>
    </citation>
    <scope>GENOME REANNOTATION</scope>
    <source>
        <strain evidence="2">A17</strain>
        <strain evidence="3 4">cv. Jemalong A17</strain>
    </source>
</reference>
<dbReference type="Proteomes" id="UP000002051">
    <property type="component" value="Unassembled WGS sequence"/>
</dbReference>
<dbReference type="InterPro" id="IPR021139">
    <property type="entry name" value="NYN"/>
</dbReference>
<keyword evidence="2" id="KW-0378">Hydrolase</keyword>
<dbReference type="STRING" id="3880.A0A072U2I7"/>
<dbReference type="PANTHER" id="PTHR14379">
    <property type="entry name" value="LIMKAIN B LKAP"/>
    <property type="match status" value="1"/>
</dbReference>
<dbReference type="PROSITE" id="PS51644">
    <property type="entry name" value="HTH_OST"/>
    <property type="match status" value="2"/>
</dbReference>
<evidence type="ECO:0000313" key="2">
    <source>
        <dbReference type="EMBL" id="KEH23363.1"/>
    </source>
</evidence>
<feature type="domain" description="HTH OST-type" evidence="1">
    <location>
        <begin position="176"/>
        <end position="247"/>
    </location>
</feature>
<keyword evidence="2" id="KW-0540">Nuclease</keyword>
<evidence type="ECO:0000313" key="3">
    <source>
        <dbReference type="EnsemblPlants" id="KEH23363"/>
    </source>
</evidence>
<dbReference type="CDD" id="cd10910">
    <property type="entry name" value="PIN_limkain_b1_N_like"/>
    <property type="match status" value="2"/>
</dbReference>
<dbReference type="OrthoDB" id="549353at2759"/>
<dbReference type="GO" id="GO:0010468">
    <property type="term" value="P:regulation of gene expression"/>
    <property type="evidence" value="ECO:0007669"/>
    <property type="project" value="InterPro"/>
</dbReference>
<dbReference type="EnsemblPlants" id="KEH23363">
    <property type="protein sequence ID" value="KEH23363"/>
    <property type="gene ID" value="MTR_7g077430"/>
</dbReference>